<gene>
    <name evidence="1" type="ordered locus">Bache_3282</name>
</gene>
<reference evidence="1 2" key="2">
    <citation type="journal article" date="2011" name="Stand. Genomic Sci.">
        <title>Complete genome sequence of Bacteroides helcogenes type strain (P 36-108).</title>
        <authorList>
            <person name="Pati A."/>
            <person name="Gronow S."/>
            <person name="Zeytun A."/>
            <person name="Lapidus A."/>
            <person name="Nolan M."/>
            <person name="Hammon N."/>
            <person name="Deshpande S."/>
            <person name="Cheng J.F."/>
            <person name="Tapia R."/>
            <person name="Han C."/>
            <person name="Goodwin L."/>
            <person name="Pitluck S."/>
            <person name="Liolios K."/>
            <person name="Pagani I."/>
            <person name="Ivanova N."/>
            <person name="Mavromatis K."/>
            <person name="Chen A."/>
            <person name="Palaniappan K."/>
            <person name="Land M."/>
            <person name="Hauser L."/>
            <person name="Chang Y.J."/>
            <person name="Jeffries C.D."/>
            <person name="Detter J.C."/>
            <person name="Brambilla E."/>
            <person name="Rohde M."/>
            <person name="Goker M."/>
            <person name="Woyke T."/>
            <person name="Bristow J."/>
            <person name="Eisen J.A."/>
            <person name="Markowitz V."/>
            <person name="Hugenholtz P."/>
            <person name="Kyrpides N.C."/>
            <person name="Klenk H.P."/>
            <person name="Lucas S."/>
        </authorList>
    </citation>
    <scope>NUCLEOTIDE SEQUENCE [LARGE SCALE GENOMIC DNA]</scope>
    <source>
        <strain evidence="2">ATCC 35417 / DSM 20613 / JCM 6297 / CCUG 15421 / P 36-108</strain>
    </source>
</reference>
<dbReference type="Proteomes" id="UP000008630">
    <property type="component" value="Chromosome"/>
</dbReference>
<dbReference type="AlphaFoldDB" id="E6SSF4"/>
<dbReference type="Pfam" id="PF12888">
    <property type="entry name" value="Lipid_bd"/>
    <property type="match status" value="1"/>
</dbReference>
<dbReference type="KEGG" id="bhl:Bache_3282"/>
<name>E6SSF4_BACT6</name>
<evidence type="ECO:0000313" key="2">
    <source>
        <dbReference type="Proteomes" id="UP000008630"/>
    </source>
</evidence>
<dbReference type="PATRIC" id="fig|693979.3.peg.3446"/>
<dbReference type="InterPro" id="IPR038668">
    <property type="entry name" value="Lipid-bd_sf"/>
</dbReference>
<accession>E6SSF4</accession>
<reference key="1">
    <citation type="submission" date="2010-11" db="EMBL/GenBank/DDBJ databases">
        <title>The complete genome of Bacteroides helcogenes P 36-108.</title>
        <authorList>
            <consortium name="US DOE Joint Genome Institute (JGI-PGF)"/>
            <person name="Lucas S."/>
            <person name="Copeland A."/>
            <person name="Lapidus A."/>
            <person name="Bruce D."/>
            <person name="Goodwin L."/>
            <person name="Pitluck S."/>
            <person name="Kyrpides N."/>
            <person name="Mavromatis K."/>
            <person name="Ivanova N."/>
            <person name="Zeytun A."/>
            <person name="Brettin T."/>
            <person name="Detter J.C."/>
            <person name="Tapia R."/>
            <person name="Han C."/>
            <person name="Land M."/>
            <person name="Hauser L."/>
            <person name="Markowitz V."/>
            <person name="Cheng J.-F."/>
            <person name="Hugenholtz P."/>
            <person name="Woyke T."/>
            <person name="Wu D."/>
            <person name="Gronow S."/>
            <person name="Wellnitz S."/>
            <person name="Brambilla E."/>
            <person name="Klenk H.-P."/>
            <person name="Eisen J.A."/>
        </authorList>
    </citation>
    <scope>NUCLEOTIDE SEQUENCE</scope>
    <source>
        <strain>P 36-108</strain>
    </source>
</reference>
<sequence>MKKTSAFIEILFASALFFASCQKDVEVWDSATLDYSGRYVVKLMNENMTETQHDYDGTELRIYNTSANVANEMWIENIIPDVISLKSKFFFTGSPTSFKSTSTEFDKLTDNLLSITAPSKEPTADGQTTEVKRKDLRAYVEDGKIIPKAVTTKGGNTADSLYLKIKLYSGTVTFKSQKKPESEWKNPTVPEYSWKLSSIAHDAGKDKTVVIGGYTYTGFPEDNY</sequence>
<keyword evidence="2" id="KW-1185">Reference proteome</keyword>
<dbReference type="RefSeq" id="WP_013548792.1">
    <property type="nucleotide sequence ID" value="NC_014933.1"/>
</dbReference>
<evidence type="ECO:0000313" key="1">
    <source>
        <dbReference type="EMBL" id="ADV45205.1"/>
    </source>
</evidence>
<protein>
    <recommendedName>
        <fullName evidence="3">Lipoprotein</fullName>
    </recommendedName>
</protein>
<dbReference type="EMBL" id="CP002352">
    <property type="protein sequence ID" value="ADV45205.1"/>
    <property type="molecule type" value="Genomic_DNA"/>
</dbReference>
<dbReference type="STRING" id="693979.Bache_3282"/>
<dbReference type="eggNOG" id="ENOG5033VCN">
    <property type="taxonomic scope" value="Bacteria"/>
</dbReference>
<evidence type="ECO:0008006" key="3">
    <source>
        <dbReference type="Google" id="ProtNLM"/>
    </source>
</evidence>
<organism evidence="1 2">
    <name type="scientific">Bacteroides helcogenes (strain ATCC 35417 / DSM 20613 / JCM 6297 / CCUG 15421 / P 36-108)</name>
    <dbReference type="NCBI Taxonomy" id="693979"/>
    <lineage>
        <taxon>Bacteria</taxon>
        <taxon>Pseudomonadati</taxon>
        <taxon>Bacteroidota</taxon>
        <taxon>Bacteroidia</taxon>
        <taxon>Bacteroidales</taxon>
        <taxon>Bacteroidaceae</taxon>
        <taxon>Bacteroides</taxon>
    </lineage>
</organism>
<dbReference type="HOGENOM" id="CLU_1178724_0_0_10"/>
<dbReference type="PROSITE" id="PS51257">
    <property type="entry name" value="PROKAR_LIPOPROTEIN"/>
    <property type="match status" value="1"/>
</dbReference>
<proteinExistence type="predicted"/>
<dbReference type="InterPro" id="IPR024404">
    <property type="entry name" value="Lipid-bd_put"/>
</dbReference>
<dbReference type="OrthoDB" id="851990at2"/>
<dbReference type="Gene3D" id="2.40.128.220">
    <property type="match status" value="1"/>
</dbReference>